<dbReference type="CDD" id="cd08423">
    <property type="entry name" value="PBP2_LTTR_like_6"/>
    <property type="match status" value="1"/>
</dbReference>
<dbReference type="PANTHER" id="PTHR30346:SF29">
    <property type="entry name" value="LYSR SUBSTRATE-BINDING"/>
    <property type="match status" value="1"/>
</dbReference>
<dbReference type="InterPro" id="IPR036390">
    <property type="entry name" value="WH_DNA-bd_sf"/>
</dbReference>
<gene>
    <name evidence="6" type="ORF">FQ154_13325</name>
</gene>
<dbReference type="PROSITE" id="PS50931">
    <property type="entry name" value="HTH_LYSR"/>
    <property type="match status" value="1"/>
</dbReference>
<evidence type="ECO:0000256" key="2">
    <source>
        <dbReference type="ARBA" id="ARBA00023015"/>
    </source>
</evidence>
<evidence type="ECO:0000256" key="4">
    <source>
        <dbReference type="ARBA" id="ARBA00023163"/>
    </source>
</evidence>
<proteinExistence type="inferred from homology"/>
<sequence>MIDPRLHVLRMLAAHGTVTATAKALHYTPSAVSHQLRTLGEDLDVMLLVPQGRGVRLTPAARILLSHVDSLFSSWEHIRGLLAAESGSYAGSLRICGFSTGAAALLPAVVTALRASRPAMEVRIIEADPSECFDLLLADDADLAVIVSTEATPPTADSRFDQHFLLDDPLELLVPGGHPLASRPAVGLAETADQPWIVDRPGRPHRQLVFNSCAEAGFTPMVAHEAVEWDTAAALVAAGFGVCLIPRLARIPAGYPITRVPLRGDPAPSRHIRTVVRRGSGSQPVLAEALEVLTQAAASAHRISGSRSRTEDRT</sequence>
<comment type="similarity">
    <text evidence="1">Belongs to the LysR transcriptional regulatory family.</text>
</comment>
<feature type="domain" description="HTH lysR-type" evidence="5">
    <location>
        <begin position="1"/>
        <end position="58"/>
    </location>
</feature>
<dbReference type="GO" id="GO:0003700">
    <property type="term" value="F:DNA-binding transcription factor activity"/>
    <property type="evidence" value="ECO:0007669"/>
    <property type="project" value="InterPro"/>
</dbReference>
<dbReference type="Proteomes" id="UP000323856">
    <property type="component" value="Unassembled WGS sequence"/>
</dbReference>
<dbReference type="EMBL" id="VOBL01000014">
    <property type="protein sequence ID" value="KAA0975778.1"/>
    <property type="molecule type" value="Genomic_DNA"/>
</dbReference>
<dbReference type="Gene3D" id="3.40.190.10">
    <property type="entry name" value="Periplasmic binding protein-like II"/>
    <property type="match status" value="2"/>
</dbReference>
<dbReference type="AlphaFoldDB" id="A0A5B0EAP0"/>
<keyword evidence="4" id="KW-0804">Transcription</keyword>
<dbReference type="GO" id="GO:0003677">
    <property type="term" value="F:DNA binding"/>
    <property type="evidence" value="ECO:0007669"/>
    <property type="project" value="UniProtKB-KW"/>
</dbReference>
<dbReference type="RefSeq" id="WP_043474634.1">
    <property type="nucleotide sequence ID" value="NZ_VOBL01000014.1"/>
</dbReference>
<accession>A0A5B0EAP0</accession>
<comment type="caution">
    <text evidence="6">The sequence shown here is derived from an EMBL/GenBank/DDBJ whole genome shotgun (WGS) entry which is preliminary data.</text>
</comment>
<dbReference type="Pfam" id="PF03466">
    <property type="entry name" value="LysR_substrate"/>
    <property type="match status" value="1"/>
</dbReference>
<dbReference type="Pfam" id="PF00126">
    <property type="entry name" value="HTH_1"/>
    <property type="match status" value="1"/>
</dbReference>
<dbReference type="GO" id="GO:0032993">
    <property type="term" value="C:protein-DNA complex"/>
    <property type="evidence" value="ECO:0007669"/>
    <property type="project" value="TreeGrafter"/>
</dbReference>
<reference evidence="6 7" key="1">
    <citation type="submission" date="2019-07" db="EMBL/GenBank/DDBJ databases">
        <title>Analysis of the biochemical properties, biological activity and biotechnological potential of siderophores and biosurfactants produced by Antarctic psychrotolerant bacteria.</title>
        <authorList>
            <person name="Styczynski M."/>
            <person name="Krucon T."/>
            <person name="Decewicz P."/>
            <person name="Dziewit L."/>
        </authorList>
    </citation>
    <scope>NUCLEOTIDE SEQUENCE [LARGE SCALE GENOMIC DNA]</scope>
    <source>
        <strain evidence="6 7">ANT_H27</strain>
    </source>
</reference>
<dbReference type="InterPro" id="IPR000847">
    <property type="entry name" value="LysR_HTH_N"/>
</dbReference>
<dbReference type="SUPFAM" id="SSF46785">
    <property type="entry name" value="Winged helix' DNA-binding domain"/>
    <property type="match status" value="1"/>
</dbReference>
<dbReference type="InterPro" id="IPR036388">
    <property type="entry name" value="WH-like_DNA-bd_sf"/>
</dbReference>
<dbReference type="Gene3D" id="1.10.10.10">
    <property type="entry name" value="Winged helix-like DNA-binding domain superfamily/Winged helix DNA-binding domain"/>
    <property type="match status" value="1"/>
</dbReference>
<dbReference type="InterPro" id="IPR005119">
    <property type="entry name" value="LysR_subst-bd"/>
</dbReference>
<dbReference type="SUPFAM" id="SSF53850">
    <property type="entry name" value="Periplasmic binding protein-like II"/>
    <property type="match status" value="1"/>
</dbReference>
<organism evidence="6 7">
    <name type="scientific">Paeniglutamicibacter gangotriensis</name>
    <dbReference type="NCBI Taxonomy" id="254787"/>
    <lineage>
        <taxon>Bacteria</taxon>
        <taxon>Bacillati</taxon>
        <taxon>Actinomycetota</taxon>
        <taxon>Actinomycetes</taxon>
        <taxon>Micrococcales</taxon>
        <taxon>Micrococcaceae</taxon>
        <taxon>Paeniglutamicibacter</taxon>
    </lineage>
</organism>
<evidence type="ECO:0000313" key="7">
    <source>
        <dbReference type="Proteomes" id="UP000323856"/>
    </source>
</evidence>
<keyword evidence="3" id="KW-0238">DNA-binding</keyword>
<name>A0A5B0EAP0_9MICC</name>
<evidence type="ECO:0000256" key="3">
    <source>
        <dbReference type="ARBA" id="ARBA00023125"/>
    </source>
</evidence>
<evidence type="ECO:0000259" key="5">
    <source>
        <dbReference type="PROSITE" id="PS50931"/>
    </source>
</evidence>
<keyword evidence="2" id="KW-0805">Transcription regulation</keyword>
<evidence type="ECO:0000256" key="1">
    <source>
        <dbReference type="ARBA" id="ARBA00009437"/>
    </source>
</evidence>
<dbReference type="OrthoDB" id="4131546at2"/>
<evidence type="ECO:0000313" key="6">
    <source>
        <dbReference type="EMBL" id="KAA0975778.1"/>
    </source>
</evidence>
<dbReference type="PANTHER" id="PTHR30346">
    <property type="entry name" value="TRANSCRIPTIONAL DUAL REGULATOR HCAR-RELATED"/>
    <property type="match status" value="1"/>
</dbReference>
<protein>
    <submittedName>
        <fullName evidence="6">LysR family transcriptional regulator</fullName>
    </submittedName>
</protein>